<dbReference type="NCBIfam" id="TIGR02532">
    <property type="entry name" value="IV_pilin_GFxxxE"/>
    <property type="match status" value="1"/>
</dbReference>
<organism evidence="2 3">
    <name type="scientific">Pseudomonas aeruginosa</name>
    <dbReference type="NCBI Taxonomy" id="287"/>
    <lineage>
        <taxon>Bacteria</taxon>
        <taxon>Pseudomonadati</taxon>
        <taxon>Pseudomonadota</taxon>
        <taxon>Gammaproteobacteria</taxon>
        <taxon>Pseudomonadales</taxon>
        <taxon>Pseudomonadaceae</taxon>
        <taxon>Pseudomonas</taxon>
    </lineage>
</organism>
<dbReference type="PROSITE" id="PS00409">
    <property type="entry name" value="PROKAR_NTER_METHYL"/>
    <property type="match status" value="1"/>
</dbReference>
<dbReference type="Gene3D" id="3.30.700.10">
    <property type="entry name" value="Glycoprotein, Type 4 Pilin"/>
    <property type="match status" value="1"/>
</dbReference>
<dbReference type="Proteomes" id="UP000045039">
    <property type="component" value="Unassembled WGS sequence"/>
</dbReference>
<keyword evidence="1" id="KW-0472">Membrane</keyword>
<comment type="caution">
    <text evidence="2">The sequence shown here is derived from an EMBL/GenBank/DDBJ whole genome shotgun (WGS) entry which is preliminary data.</text>
</comment>
<evidence type="ECO:0000313" key="2">
    <source>
        <dbReference type="EMBL" id="CRP79733.1"/>
    </source>
</evidence>
<reference evidence="3" key="1">
    <citation type="submission" date="2015-06" db="EMBL/GenBank/DDBJ databases">
        <authorList>
            <person name="Radhakrishnan Rajesh"/>
            <person name="Underwood Anthony"/>
            <person name="Al-Shahib Ali"/>
        </authorList>
    </citation>
    <scope>NUCLEOTIDE SEQUENCE [LARGE SCALE GENOMIC DNA]</scope>
    <source>
        <strain evidence="3">P19_London_7_VIM_2_05_10</strain>
    </source>
</reference>
<dbReference type="RefSeq" id="WP_050397072.1">
    <property type="nucleotide sequence ID" value="NZ_CVVU01000245.1"/>
</dbReference>
<evidence type="ECO:0000313" key="3">
    <source>
        <dbReference type="Proteomes" id="UP000045039"/>
    </source>
</evidence>
<dbReference type="SUPFAM" id="SSF54523">
    <property type="entry name" value="Pili subunits"/>
    <property type="match status" value="1"/>
</dbReference>
<dbReference type="InterPro" id="IPR045584">
    <property type="entry name" value="Pilin-like"/>
</dbReference>
<dbReference type="InterPro" id="IPR012902">
    <property type="entry name" value="N_methyl_site"/>
</dbReference>
<feature type="transmembrane region" description="Helical" evidence="1">
    <location>
        <begin position="12"/>
        <end position="32"/>
    </location>
</feature>
<gene>
    <name evidence="2" type="ORF">PAERUG_P19_London_7_VIM_2_05_10_05575</name>
</gene>
<keyword evidence="1" id="KW-1133">Transmembrane helix</keyword>
<dbReference type="Pfam" id="PF07963">
    <property type="entry name" value="N_methyl"/>
    <property type="match status" value="1"/>
</dbReference>
<dbReference type="AlphaFoldDB" id="A0A9P1RAA9"/>
<keyword evidence="1" id="KW-0812">Transmembrane</keyword>
<evidence type="ECO:0000256" key="1">
    <source>
        <dbReference type="SAM" id="Phobius"/>
    </source>
</evidence>
<dbReference type="EMBL" id="CVVU01000245">
    <property type="protein sequence ID" value="CRP79733.1"/>
    <property type="molecule type" value="Genomic_DNA"/>
</dbReference>
<accession>A0A9P1RAA9</accession>
<sequence length="205" mass="21537">MNQHTMIKQRGFTLIEMLVVVVIIGILIAVAWPSINRMLTGQASATTVLGVSQNITKAVSMTTQVMRVPFAVTGNPLTASGNTLLDAVMMGDKVTGLISAGYLNTYQVSGLRPLGDSVTIVTQPSAGSPGVYKLGESTITLQKVSARELGVVLTGVTTDLLQQIWADKMDATTTAFNASSTISTGPVRYTAAASGMHTVTLVYDL</sequence>
<protein>
    <submittedName>
        <fullName evidence="2">Major pilin subunit</fullName>
    </submittedName>
</protein>
<proteinExistence type="predicted"/>
<name>A0A9P1RAA9_PSEAI</name>